<gene>
    <name evidence="2" type="ORF">P691DRAFT_246308</name>
</gene>
<dbReference type="EMBL" id="MU151073">
    <property type="protein sequence ID" value="KAF9452233.1"/>
    <property type="molecule type" value="Genomic_DNA"/>
</dbReference>
<evidence type="ECO:0000313" key="3">
    <source>
        <dbReference type="Proteomes" id="UP000807342"/>
    </source>
</evidence>
<protein>
    <recommendedName>
        <fullName evidence="1">F-box domain-containing protein</fullName>
    </recommendedName>
</protein>
<reference evidence="2" key="1">
    <citation type="submission" date="2020-11" db="EMBL/GenBank/DDBJ databases">
        <authorList>
            <consortium name="DOE Joint Genome Institute"/>
            <person name="Ahrendt S."/>
            <person name="Riley R."/>
            <person name="Andreopoulos W."/>
            <person name="Labutti K."/>
            <person name="Pangilinan J."/>
            <person name="Ruiz-Duenas F.J."/>
            <person name="Barrasa J.M."/>
            <person name="Sanchez-Garcia M."/>
            <person name="Camarero S."/>
            <person name="Miyauchi S."/>
            <person name="Serrano A."/>
            <person name="Linde D."/>
            <person name="Babiker R."/>
            <person name="Drula E."/>
            <person name="Ayuso-Fernandez I."/>
            <person name="Pacheco R."/>
            <person name="Padilla G."/>
            <person name="Ferreira P."/>
            <person name="Barriuso J."/>
            <person name="Kellner H."/>
            <person name="Castanera R."/>
            <person name="Alfaro M."/>
            <person name="Ramirez L."/>
            <person name="Pisabarro A.G."/>
            <person name="Kuo A."/>
            <person name="Tritt A."/>
            <person name="Lipzen A."/>
            <person name="He G."/>
            <person name="Yan M."/>
            <person name="Ng V."/>
            <person name="Cullen D."/>
            <person name="Martin F."/>
            <person name="Rosso M.-N."/>
            <person name="Henrissat B."/>
            <person name="Hibbett D."/>
            <person name="Martinez A.T."/>
            <person name="Grigoriev I.V."/>
        </authorList>
    </citation>
    <scope>NUCLEOTIDE SEQUENCE</scope>
    <source>
        <strain evidence="2">MF-IS2</strain>
    </source>
</reference>
<accession>A0A9P5XJX0</accession>
<dbReference type="PROSITE" id="PS50181">
    <property type="entry name" value="FBOX"/>
    <property type="match status" value="1"/>
</dbReference>
<organism evidence="2 3">
    <name type="scientific">Macrolepiota fuliginosa MF-IS2</name>
    <dbReference type="NCBI Taxonomy" id="1400762"/>
    <lineage>
        <taxon>Eukaryota</taxon>
        <taxon>Fungi</taxon>
        <taxon>Dikarya</taxon>
        <taxon>Basidiomycota</taxon>
        <taxon>Agaricomycotina</taxon>
        <taxon>Agaricomycetes</taxon>
        <taxon>Agaricomycetidae</taxon>
        <taxon>Agaricales</taxon>
        <taxon>Agaricineae</taxon>
        <taxon>Agaricaceae</taxon>
        <taxon>Macrolepiota</taxon>
    </lineage>
</organism>
<dbReference type="InterPro" id="IPR001810">
    <property type="entry name" value="F-box_dom"/>
</dbReference>
<comment type="caution">
    <text evidence="2">The sequence shown here is derived from an EMBL/GenBank/DDBJ whole genome shotgun (WGS) entry which is preliminary data.</text>
</comment>
<name>A0A9P5XJX0_9AGAR</name>
<sequence>MSTTSTAQDGALAKLPDNVLHNVFDRLKPWELLCLARISERIQRVSLAIYYDRRGVDVSPTGIIDITREGDYDLFAILRITTFFTRTGHISVVFVFPKWNFMENIRNLTLILKRLVSVDMITLTFRFDPETRVNEENRPALLTAEARSSKYKGLSKELQSLFSAAFRVAGVVRILESEQLLKMVGGDLHDNFLILSCFGVNGPPVISRYKVAAKVRMNKIIKLASRKPQEKVAIPPPKSSVVFLDIRSLVPLVPPFLSWTVICLNFQQRLRHLSFTTNSDERVYWDPLLSNLHIPSLVQLTMNSNSCTLSDLAKFVKRHFQLSILDIHDFAPMPIELPKVANLAFKHISSLTAPCEVLSAFFSYPVDLLPNLKEVHVALSVTERRPLDLPQVWATMAPVAERLRNIESVGLVVAYEAGESPFGKSLEGEGKPTLISLVKTLTLRLKVDLESDIIGHLAGWIMAFTNIHELRVESAYPYRYPIQTFFAKRAIAAEEEKKKIREDLSQELREKLVVMGKLESCEIFGQRYPLAADASQTIRGECERCKNELDGDE</sequence>
<dbReference type="OrthoDB" id="2988651at2759"/>
<dbReference type="AlphaFoldDB" id="A0A9P5XJX0"/>
<evidence type="ECO:0000313" key="2">
    <source>
        <dbReference type="EMBL" id="KAF9452233.1"/>
    </source>
</evidence>
<dbReference type="Proteomes" id="UP000807342">
    <property type="component" value="Unassembled WGS sequence"/>
</dbReference>
<feature type="domain" description="F-box" evidence="1">
    <location>
        <begin position="9"/>
        <end position="45"/>
    </location>
</feature>
<proteinExistence type="predicted"/>
<keyword evidence="3" id="KW-1185">Reference proteome</keyword>
<evidence type="ECO:0000259" key="1">
    <source>
        <dbReference type="PROSITE" id="PS50181"/>
    </source>
</evidence>